<dbReference type="EMBL" id="FQWQ01000004">
    <property type="protein sequence ID" value="SHH80757.1"/>
    <property type="molecule type" value="Genomic_DNA"/>
</dbReference>
<organism evidence="1 2">
    <name type="scientific">Chryseolinea serpens</name>
    <dbReference type="NCBI Taxonomy" id="947013"/>
    <lineage>
        <taxon>Bacteria</taxon>
        <taxon>Pseudomonadati</taxon>
        <taxon>Bacteroidota</taxon>
        <taxon>Cytophagia</taxon>
        <taxon>Cytophagales</taxon>
        <taxon>Fulvivirgaceae</taxon>
        <taxon>Chryseolinea</taxon>
    </lineage>
</organism>
<reference evidence="1 2" key="1">
    <citation type="submission" date="2016-11" db="EMBL/GenBank/DDBJ databases">
        <authorList>
            <person name="Jaros S."/>
            <person name="Januszkiewicz K."/>
            <person name="Wedrychowicz H."/>
        </authorList>
    </citation>
    <scope>NUCLEOTIDE SEQUENCE [LARGE SCALE GENOMIC DNA]</scope>
    <source>
        <strain evidence="1 2">DSM 24574</strain>
    </source>
</reference>
<protein>
    <submittedName>
        <fullName evidence="1">Uncharacterized protein</fullName>
    </submittedName>
</protein>
<accession>A0A1M5VZW7</accession>
<dbReference type="RefSeq" id="WP_178377218.1">
    <property type="nucleotide sequence ID" value="NZ_FQWQ01000004.1"/>
</dbReference>
<dbReference type="Proteomes" id="UP000184212">
    <property type="component" value="Unassembled WGS sequence"/>
</dbReference>
<gene>
    <name evidence="1" type="ORF">SAMN04488109_5550</name>
</gene>
<keyword evidence="2" id="KW-1185">Reference proteome</keyword>
<sequence>MLLAVVFVILLAYASYDISRKTTFPGSKSQLKERLKEKYSDKDSVSNDSVNGFSKKN</sequence>
<name>A0A1M5VZW7_9BACT</name>
<dbReference type="AlphaFoldDB" id="A0A1M5VZW7"/>
<evidence type="ECO:0000313" key="2">
    <source>
        <dbReference type="Proteomes" id="UP000184212"/>
    </source>
</evidence>
<proteinExistence type="predicted"/>
<dbReference type="STRING" id="947013.SAMN04488109_5550"/>
<evidence type="ECO:0000313" key="1">
    <source>
        <dbReference type="EMBL" id="SHH80757.1"/>
    </source>
</evidence>